<protein>
    <submittedName>
        <fullName evidence="2">Helix-turn-helix protein</fullName>
    </submittedName>
</protein>
<dbReference type="SUPFAM" id="SSF48452">
    <property type="entry name" value="TPR-like"/>
    <property type="match status" value="1"/>
</dbReference>
<comment type="caution">
    <text evidence="2">The sequence shown here is derived from an EMBL/GenBank/DDBJ whole genome shotgun (WGS) entry which is preliminary data.</text>
</comment>
<dbReference type="PROSITE" id="PS50943">
    <property type="entry name" value="HTH_CROC1"/>
    <property type="match status" value="1"/>
</dbReference>
<dbReference type="InterPro" id="IPR010982">
    <property type="entry name" value="Lambda_DNA-bd_dom_sf"/>
</dbReference>
<accession>A0A366EJF7</accession>
<reference evidence="2 3" key="1">
    <citation type="submission" date="2018-06" db="EMBL/GenBank/DDBJ databases">
        <title>Freshwater and sediment microbial communities from various areas in North America, analyzing microbe dynamics in response to fracking.</title>
        <authorList>
            <person name="Lamendella R."/>
        </authorList>
    </citation>
    <scope>NUCLEOTIDE SEQUENCE [LARGE SCALE GENOMIC DNA]</scope>
    <source>
        <strain evidence="2 3">97B</strain>
    </source>
</reference>
<sequence>MQLGEKIYYHRVKKGITQSELCRGICSISYLSKIENNKIEASSEVIELLFSRLGIEGDSSQLSSSELRRLLNEWYAVMKERDSRKASDLWNELSSLVEKADDPLILCLFNLYSSRYYMLQKDLVKAKECLKEAENMEKLFSEELNYYYHSFHGLLKYLEGHLEDALEEYKKAERCSGIANIIEPEFVYQLSIVNSRLGKNLQSILSAQTALTEFDKNANYERSVDCHILIGICYIRIGDYDNAEHHLTNALNAIRILPDSTILKSRIYHNLALLHSKKKHHMKALEFLFNSLELDNKLYLHRVYLIAKQYYELENLSQAQYWINKGIEEEGKPSTFLYKLKILDSSLKKDQGKEEYVLLLKEALNFFKLKKDRMNMHMCYEKLGDYYAGKFSYKDASEAYAMANKIQIEMR</sequence>
<dbReference type="Gene3D" id="1.25.40.10">
    <property type="entry name" value="Tetratricopeptide repeat domain"/>
    <property type="match status" value="1"/>
</dbReference>
<dbReference type="Proteomes" id="UP000252118">
    <property type="component" value="Unassembled WGS sequence"/>
</dbReference>
<dbReference type="Pfam" id="PF18801">
    <property type="entry name" value="RapH_N"/>
    <property type="match status" value="1"/>
</dbReference>
<feature type="domain" description="HTH cro/C1-type" evidence="1">
    <location>
        <begin position="7"/>
        <end position="60"/>
    </location>
</feature>
<dbReference type="AlphaFoldDB" id="A0A366EJF7"/>
<dbReference type="InterPro" id="IPR019734">
    <property type="entry name" value="TPR_rpt"/>
</dbReference>
<dbReference type="Gene3D" id="1.10.260.40">
    <property type="entry name" value="lambda repressor-like DNA-binding domains"/>
    <property type="match status" value="1"/>
</dbReference>
<gene>
    <name evidence="2" type="ORF">DET59_11451</name>
</gene>
<name>A0A366EJF7_9BACI</name>
<evidence type="ECO:0000259" key="1">
    <source>
        <dbReference type="PROSITE" id="PS50943"/>
    </source>
</evidence>
<dbReference type="Pfam" id="PF01381">
    <property type="entry name" value="HTH_3"/>
    <property type="match status" value="1"/>
</dbReference>
<dbReference type="EMBL" id="QNRJ01000014">
    <property type="protein sequence ID" value="RBP02488.1"/>
    <property type="molecule type" value="Genomic_DNA"/>
</dbReference>
<dbReference type="InterPro" id="IPR011990">
    <property type="entry name" value="TPR-like_helical_dom_sf"/>
</dbReference>
<dbReference type="SMART" id="SM00028">
    <property type="entry name" value="TPR"/>
    <property type="match status" value="2"/>
</dbReference>
<evidence type="ECO:0000313" key="2">
    <source>
        <dbReference type="EMBL" id="RBP02488.1"/>
    </source>
</evidence>
<dbReference type="InterPro" id="IPR001387">
    <property type="entry name" value="Cro/C1-type_HTH"/>
</dbReference>
<dbReference type="GO" id="GO:0003677">
    <property type="term" value="F:DNA binding"/>
    <property type="evidence" value="ECO:0007669"/>
    <property type="project" value="InterPro"/>
</dbReference>
<evidence type="ECO:0000313" key="3">
    <source>
        <dbReference type="Proteomes" id="UP000252118"/>
    </source>
</evidence>
<organism evidence="2 3">
    <name type="scientific">Rossellomorea aquimaris</name>
    <dbReference type="NCBI Taxonomy" id="189382"/>
    <lineage>
        <taxon>Bacteria</taxon>
        <taxon>Bacillati</taxon>
        <taxon>Bacillota</taxon>
        <taxon>Bacilli</taxon>
        <taxon>Bacillales</taxon>
        <taxon>Bacillaceae</taxon>
        <taxon>Rossellomorea</taxon>
    </lineage>
</organism>
<proteinExistence type="predicted"/>
<dbReference type="CDD" id="cd00093">
    <property type="entry name" value="HTH_XRE"/>
    <property type="match status" value="1"/>
</dbReference>
<dbReference type="Pfam" id="PF13424">
    <property type="entry name" value="TPR_12"/>
    <property type="match status" value="1"/>
</dbReference>
<dbReference type="SUPFAM" id="SSF47413">
    <property type="entry name" value="lambda repressor-like DNA-binding domains"/>
    <property type="match status" value="1"/>
</dbReference>
<dbReference type="SMART" id="SM00530">
    <property type="entry name" value="HTH_XRE"/>
    <property type="match status" value="1"/>
</dbReference>
<dbReference type="RefSeq" id="WP_181778191.1">
    <property type="nucleotide sequence ID" value="NZ_QNRJ01000014.1"/>
</dbReference>